<keyword evidence="3" id="KW-0677">Repeat</keyword>
<gene>
    <name evidence="5" type="ORF">H8S18_08805</name>
</gene>
<dbReference type="CDD" id="cd03357">
    <property type="entry name" value="LbH_MAT_GAT"/>
    <property type="match status" value="1"/>
</dbReference>
<dbReference type="Gene3D" id="2.160.10.10">
    <property type="entry name" value="Hexapeptide repeat proteins"/>
    <property type="match status" value="1"/>
</dbReference>
<evidence type="ECO:0000256" key="1">
    <source>
        <dbReference type="ARBA" id="ARBA00007274"/>
    </source>
</evidence>
<dbReference type="PANTHER" id="PTHR23416:SF23">
    <property type="entry name" value="ACETYLTRANSFERASE C18B11.09C-RELATED"/>
    <property type="match status" value="1"/>
</dbReference>
<sequence>MTEKEKMLRGELYDASDAQLRAEHGRALRLCKEYNDADPLDEAALGRILRILTNVAGEITIKQPVHFDYGSNTYFGGNVFVNYGLNVLDVCKVEIGSGVQIGPGVQIVTATHPIDPGERASGLEYGKPVTIGDSVWLGAGVIVCPGVTIGENTTIGAGSVVTKDIPANCVAVGNPCRVLKKL</sequence>
<dbReference type="Pfam" id="PF00132">
    <property type="entry name" value="Hexapep"/>
    <property type="match status" value="1"/>
</dbReference>
<dbReference type="InterPro" id="IPR011004">
    <property type="entry name" value="Trimer_LpxA-like_sf"/>
</dbReference>
<dbReference type="EMBL" id="JACOON010000004">
    <property type="protein sequence ID" value="MBC5648435.1"/>
    <property type="molecule type" value="Genomic_DNA"/>
</dbReference>
<reference evidence="5 6" key="1">
    <citation type="submission" date="2020-08" db="EMBL/GenBank/DDBJ databases">
        <title>Genome public.</title>
        <authorList>
            <person name="Liu C."/>
            <person name="Sun Q."/>
        </authorList>
    </citation>
    <scope>NUCLEOTIDE SEQUENCE [LARGE SCALE GENOMIC DNA]</scope>
    <source>
        <strain evidence="5 6">NSJ-35</strain>
    </source>
</reference>
<evidence type="ECO:0000313" key="5">
    <source>
        <dbReference type="EMBL" id="MBC5648435.1"/>
    </source>
</evidence>
<evidence type="ECO:0000313" key="6">
    <source>
        <dbReference type="Proteomes" id="UP000606889"/>
    </source>
</evidence>
<keyword evidence="2" id="KW-0808">Transferase</keyword>
<evidence type="ECO:0000259" key="4">
    <source>
        <dbReference type="SMART" id="SM01266"/>
    </source>
</evidence>
<feature type="domain" description="Maltose/galactoside acetyltransferase" evidence="4">
    <location>
        <begin position="4"/>
        <end position="58"/>
    </location>
</feature>
<name>A0ABR7EF96_9FIRM</name>
<proteinExistence type="inferred from homology"/>
<dbReference type="PANTHER" id="PTHR23416">
    <property type="entry name" value="SIALIC ACID SYNTHASE-RELATED"/>
    <property type="match status" value="1"/>
</dbReference>
<evidence type="ECO:0000256" key="2">
    <source>
        <dbReference type="ARBA" id="ARBA00022679"/>
    </source>
</evidence>
<dbReference type="PROSITE" id="PS00101">
    <property type="entry name" value="HEXAPEP_TRANSFERASES"/>
    <property type="match status" value="1"/>
</dbReference>
<protein>
    <submittedName>
        <fullName evidence="5">Sugar O-acetyltransferase</fullName>
    </submittedName>
</protein>
<dbReference type="InterPro" id="IPR051159">
    <property type="entry name" value="Hexapeptide_acetyltransf"/>
</dbReference>
<dbReference type="InterPro" id="IPR001451">
    <property type="entry name" value="Hexapep"/>
</dbReference>
<dbReference type="InterPro" id="IPR018357">
    <property type="entry name" value="Hexapep_transf_CS"/>
</dbReference>
<evidence type="ECO:0000256" key="3">
    <source>
        <dbReference type="ARBA" id="ARBA00022737"/>
    </source>
</evidence>
<keyword evidence="6" id="KW-1185">Reference proteome</keyword>
<dbReference type="Proteomes" id="UP000606889">
    <property type="component" value="Unassembled WGS sequence"/>
</dbReference>
<dbReference type="SUPFAM" id="SSF51161">
    <property type="entry name" value="Trimeric LpxA-like enzymes"/>
    <property type="match status" value="1"/>
</dbReference>
<comment type="similarity">
    <text evidence="1">Belongs to the transferase hexapeptide repeat family.</text>
</comment>
<comment type="caution">
    <text evidence="5">The sequence shown here is derived from an EMBL/GenBank/DDBJ whole genome shotgun (WGS) entry which is preliminary data.</text>
</comment>
<dbReference type="Pfam" id="PF12464">
    <property type="entry name" value="Mac"/>
    <property type="match status" value="1"/>
</dbReference>
<dbReference type="SMART" id="SM01266">
    <property type="entry name" value="Mac"/>
    <property type="match status" value="1"/>
</dbReference>
<organism evidence="5 6">
    <name type="scientific">Christensenella tenuis</name>
    <dbReference type="NCBI Taxonomy" id="2763033"/>
    <lineage>
        <taxon>Bacteria</taxon>
        <taxon>Bacillati</taxon>
        <taxon>Bacillota</taxon>
        <taxon>Clostridia</taxon>
        <taxon>Christensenellales</taxon>
        <taxon>Christensenellaceae</taxon>
        <taxon>Christensenella</taxon>
    </lineage>
</organism>
<dbReference type="RefSeq" id="WP_186857940.1">
    <property type="nucleotide sequence ID" value="NZ_JACOON010000004.1"/>
</dbReference>
<accession>A0ABR7EF96</accession>
<dbReference type="InterPro" id="IPR024688">
    <property type="entry name" value="Mac_dom"/>
</dbReference>